<keyword evidence="3" id="KW-0808">Transferase</keyword>
<name>M6VF07_9LEPT</name>
<accession>M6VF07</accession>
<sequence>MYRKKKISLVIPAYNEQKLIGPTLGNVPAVIDRVYVVDDCSPDGQNEVILSCAKKDKRIVLLKHKVNQGPGGAIITGYLQSAEDNFDIAIVVGGDHQMDLSEVSRFLDPIVDGEVDYVKGNRFILDRLEDTLSKMPKSRLFGNILITALTKIASGYYKTMDVVEGYTAISRRAILTIDWKRAWKKYGYPMDFLIRMNAYGFKIKDVPRTAIYLPGERQSQIKGFQYALKVSPMLLKNFLWRLKFKYIYRDFHPLVMFYYFSFVLLPIGFVSGIALGLDYIFFKGYLVTPSRSIFTALLLISGFQFLLFAMLFDMEEGK</sequence>
<dbReference type="CDD" id="cd04179">
    <property type="entry name" value="DPM_DPG-synthase_like"/>
    <property type="match status" value="1"/>
</dbReference>
<dbReference type="InterPro" id="IPR001173">
    <property type="entry name" value="Glyco_trans_2-like"/>
</dbReference>
<keyword evidence="1" id="KW-1133">Transmembrane helix</keyword>
<evidence type="ECO:0000256" key="1">
    <source>
        <dbReference type="SAM" id="Phobius"/>
    </source>
</evidence>
<dbReference type="PANTHER" id="PTHR48090">
    <property type="entry name" value="UNDECAPRENYL-PHOSPHATE 4-DEOXY-4-FORMAMIDO-L-ARABINOSE TRANSFERASE-RELATED"/>
    <property type="match status" value="1"/>
</dbReference>
<dbReference type="InterPro" id="IPR050256">
    <property type="entry name" value="Glycosyltransferase_2"/>
</dbReference>
<evidence type="ECO:0000313" key="3">
    <source>
        <dbReference type="EMBL" id="EMO53641.1"/>
    </source>
</evidence>
<feature type="transmembrane region" description="Helical" evidence="1">
    <location>
        <begin position="257"/>
        <end position="281"/>
    </location>
</feature>
<reference evidence="3 4" key="1">
    <citation type="submission" date="2013-01" db="EMBL/GenBank/DDBJ databases">
        <authorList>
            <person name="Harkins D.M."/>
            <person name="Durkin A.S."/>
            <person name="Brinkac L.M."/>
            <person name="Haft D.H."/>
            <person name="Selengut J.D."/>
            <person name="Sanka R."/>
            <person name="DePew J."/>
            <person name="Purushe J."/>
            <person name="Matthias M.A."/>
            <person name="Vinetz J.M."/>
            <person name="Sutton G.G."/>
            <person name="Nierman W.C."/>
            <person name="Fouts D.E."/>
        </authorList>
    </citation>
    <scope>NUCLEOTIDE SEQUENCE [LARGE SCALE GENOMIC DNA]</scope>
    <source>
        <strain evidence="3 4">HAI1536</strain>
    </source>
</reference>
<dbReference type="SUPFAM" id="SSF53448">
    <property type="entry name" value="Nucleotide-diphospho-sugar transferases"/>
    <property type="match status" value="1"/>
</dbReference>
<evidence type="ECO:0000313" key="4">
    <source>
        <dbReference type="Proteomes" id="UP000012112"/>
    </source>
</evidence>
<evidence type="ECO:0000259" key="2">
    <source>
        <dbReference type="Pfam" id="PF00535"/>
    </source>
</evidence>
<feature type="domain" description="Glycosyltransferase 2-like" evidence="2">
    <location>
        <begin position="8"/>
        <end position="174"/>
    </location>
</feature>
<keyword evidence="3" id="KW-0328">Glycosyltransferase</keyword>
<protein>
    <submittedName>
        <fullName evidence="3">Glycosyltransferase, group 2 family protein</fullName>
        <ecNumber evidence="3">2.4.-.-</ecNumber>
    </submittedName>
</protein>
<dbReference type="RefSeq" id="WP_002178854.1">
    <property type="nucleotide sequence ID" value="NZ_AKWD02000043.1"/>
</dbReference>
<dbReference type="Pfam" id="PF00535">
    <property type="entry name" value="Glycos_transf_2"/>
    <property type="match status" value="1"/>
</dbReference>
<dbReference type="GO" id="GO:0016757">
    <property type="term" value="F:glycosyltransferase activity"/>
    <property type="evidence" value="ECO:0007669"/>
    <property type="project" value="UniProtKB-KW"/>
</dbReference>
<dbReference type="OrthoDB" id="305760at2"/>
<organism evidence="3 4">
    <name type="scientific">Leptospira noguchii</name>
    <dbReference type="NCBI Taxonomy" id="28182"/>
    <lineage>
        <taxon>Bacteria</taxon>
        <taxon>Pseudomonadati</taxon>
        <taxon>Spirochaetota</taxon>
        <taxon>Spirochaetia</taxon>
        <taxon>Leptospirales</taxon>
        <taxon>Leptospiraceae</taxon>
        <taxon>Leptospira</taxon>
    </lineage>
</organism>
<dbReference type="PANTHER" id="PTHR48090:SF7">
    <property type="entry name" value="RFBJ PROTEIN"/>
    <property type="match status" value="1"/>
</dbReference>
<keyword evidence="1" id="KW-0472">Membrane</keyword>
<dbReference type="EC" id="2.4.-.-" evidence="3"/>
<comment type="caution">
    <text evidence="3">The sequence shown here is derived from an EMBL/GenBank/DDBJ whole genome shotgun (WGS) entry which is preliminary data.</text>
</comment>
<keyword evidence="1" id="KW-0812">Transmembrane</keyword>
<dbReference type="Gene3D" id="3.90.550.10">
    <property type="entry name" value="Spore Coat Polysaccharide Biosynthesis Protein SpsA, Chain A"/>
    <property type="match status" value="1"/>
</dbReference>
<dbReference type="AlphaFoldDB" id="M6VF07"/>
<dbReference type="Proteomes" id="UP000012112">
    <property type="component" value="Unassembled WGS sequence"/>
</dbReference>
<dbReference type="InterPro" id="IPR029044">
    <property type="entry name" value="Nucleotide-diphossugar_trans"/>
</dbReference>
<gene>
    <name evidence="3" type="ORF">LEP1GSC172_1804</name>
</gene>
<proteinExistence type="predicted"/>
<dbReference type="EMBL" id="AKWD02000043">
    <property type="protein sequence ID" value="EMO53641.1"/>
    <property type="molecule type" value="Genomic_DNA"/>
</dbReference>
<feature type="transmembrane region" description="Helical" evidence="1">
    <location>
        <begin position="293"/>
        <end position="312"/>
    </location>
</feature>